<protein>
    <submittedName>
        <fullName evidence="3">Uncharacterized protein</fullName>
    </submittedName>
</protein>
<evidence type="ECO:0000313" key="4">
    <source>
        <dbReference type="Proteomes" id="UP000294581"/>
    </source>
</evidence>
<dbReference type="Proteomes" id="UP000294581">
    <property type="component" value="Unassembled WGS sequence"/>
</dbReference>
<reference evidence="3 4" key="1">
    <citation type="submission" date="2019-03" db="EMBL/GenBank/DDBJ databases">
        <title>Genomic Encyclopedia of Type Strains, Phase IV (KMG-IV): sequencing the most valuable type-strain genomes for metagenomic binning, comparative biology and taxonomic classification.</title>
        <authorList>
            <person name="Goeker M."/>
        </authorList>
    </citation>
    <scope>NUCLEOTIDE SEQUENCE [LARGE SCALE GENOMIC DNA]</scope>
    <source>
        <strain evidence="3 4">DSM 17974</strain>
    </source>
</reference>
<sequence>MKSKFVFSCLGVIGSLLVMASPAYAAAANHDAPVASPATATTSTANPSFGFLPDWPDDDWE</sequence>
<gene>
    <name evidence="3" type="ORF">C7445_103161</name>
</gene>
<dbReference type="EMBL" id="SORF01000003">
    <property type="protein sequence ID" value="TDY50116.1"/>
    <property type="molecule type" value="Genomic_DNA"/>
</dbReference>
<comment type="caution">
    <text evidence="3">The sequence shown here is derived from an EMBL/GenBank/DDBJ whole genome shotgun (WGS) entry which is preliminary data.</text>
</comment>
<organism evidence="3 4">
    <name type="scientific">Alicyclobacillus sacchari</name>
    <dbReference type="NCBI Taxonomy" id="392010"/>
    <lineage>
        <taxon>Bacteria</taxon>
        <taxon>Bacillati</taxon>
        <taxon>Bacillota</taxon>
        <taxon>Bacilli</taxon>
        <taxon>Bacillales</taxon>
        <taxon>Alicyclobacillaceae</taxon>
        <taxon>Alicyclobacillus</taxon>
    </lineage>
</organism>
<feature type="chain" id="PRO_5020645690" evidence="2">
    <location>
        <begin position="26"/>
        <end position="61"/>
    </location>
</feature>
<evidence type="ECO:0000313" key="3">
    <source>
        <dbReference type="EMBL" id="TDY50116.1"/>
    </source>
</evidence>
<proteinExistence type="predicted"/>
<dbReference type="RefSeq" id="WP_134158835.1">
    <property type="nucleotide sequence ID" value="NZ_BSUS01000001.1"/>
</dbReference>
<feature type="signal peptide" evidence="2">
    <location>
        <begin position="1"/>
        <end position="25"/>
    </location>
</feature>
<dbReference type="AlphaFoldDB" id="A0A4R8LU46"/>
<keyword evidence="2" id="KW-0732">Signal</keyword>
<accession>A0A4R8LU46</accession>
<keyword evidence="4" id="KW-1185">Reference proteome</keyword>
<evidence type="ECO:0000256" key="1">
    <source>
        <dbReference type="SAM" id="MobiDB-lite"/>
    </source>
</evidence>
<feature type="compositionally biased region" description="Low complexity" evidence="1">
    <location>
        <begin position="35"/>
        <end position="48"/>
    </location>
</feature>
<evidence type="ECO:0000256" key="2">
    <source>
        <dbReference type="SAM" id="SignalP"/>
    </source>
</evidence>
<feature type="region of interest" description="Disordered" evidence="1">
    <location>
        <begin position="35"/>
        <end position="61"/>
    </location>
</feature>
<name>A0A4R8LU46_9BACL</name>